<feature type="region of interest" description="Disordered" evidence="1">
    <location>
        <begin position="1"/>
        <end position="28"/>
    </location>
</feature>
<gene>
    <name evidence="3" type="ORF">PCC79_12310</name>
</gene>
<feature type="compositionally biased region" description="Low complexity" evidence="1">
    <location>
        <begin position="164"/>
        <end position="199"/>
    </location>
</feature>
<feature type="compositionally biased region" description="Low complexity" evidence="1">
    <location>
        <begin position="207"/>
        <end position="217"/>
    </location>
</feature>
<dbReference type="EMBL" id="CP115965">
    <property type="protein sequence ID" value="WZW97678.1"/>
    <property type="molecule type" value="Genomic_DNA"/>
</dbReference>
<keyword evidence="2" id="KW-0472">Membrane</keyword>
<evidence type="ECO:0000256" key="1">
    <source>
        <dbReference type="SAM" id="MobiDB-lite"/>
    </source>
</evidence>
<organism evidence="3 4">
    <name type="scientific">Propioniciclava soli</name>
    <dbReference type="NCBI Taxonomy" id="2775081"/>
    <lineage>
        <taxon>Bacteria</taxon>
        <taxon>Bacillati</taxon>
        <taxon>Actinomycetota</taxon>
        <taxon>Actinomycetes</taxon>
        <taxon>Propionibacteriales</taxon>
        <taxon>Propionibacteriaceae</taxon>
        <taxon>Propioniciclava</taxon>
    </lineage>
</organism>
<accession>A0ABZ3C5C6</accession>
<evidence type="ECO:0000313" key="4">
    <source>
        <dbReference type="Proteomes" id="UP001434337"/>
    </source>
</evidence>
<proteinExistence type="predicted"/>
<keyword evidence="4" id="KW-1185">Reference proteome</keyword>
<evidence type="ECO:0000256" key="2">
    <source>
        <dbReference type="SAM" id="Phobius"/>
    </source>
</evidence>
<feature type="region of interest" description="Disordered" evidence="1">
    <location>
        <begin position="125"/>
        <end position="217"/>
    </location>
</feature>
<name>A0ABZ3C5C6_9ACTN</name>
<reference evidence="3 4" key="1">
    <citation type="journal article" date="2023" name="Environ Microbiome">
        <title>A coral-associated actinobacterium mitigates coral bleaching under heat stress.</title>
        <authorList>
            <person name="Li J."/>
            <person name="Zou Y."/>
            <person name="Li Q."/>
            <person name="Zhang J."/>
            <person name="Bourne D.G."/>
            <person name="Lyu Y."/>
            <person name="Liu C."/>
            <person name="Zhang S."/>
        </authorList>
    </citation>
    <scope>NUCLEOTIDE SEQUENCE [LARGE SCALE GENOMIC DNA]</scope>
    <source>
        <strain evidence="3 4">SCSIO 13291</strain>
    </source>
</reference>
<dbReference type="RefSeq" id="WP_232548586.1">
    <property type="nucleotide sequence ID" value="NZ_CP115965.1"/>
</dbReference>
<protein>
    <recommendedName>
        <fullName evidence="5">Cell division protein FtsL</fullName>
    </recommendedName>
</protein>
<keyword evidence="2" id="KW-1133">Transmembrane helix</keyword>
<evidence type="ECO:0008006" key="5">
    <source>
        <dbReference type="Google" id="ProtNLM"/>
    </source>
</evidence>
<keyword evidence="2" id="KW-0812">Transmembrane</keyword>
<dbReference type="Proteomes" id="UP001434337">
    <property type="component" value="Chromosome"/>
</dbReference>
<evidence type="ECO:0000313" key="3">
    <source>
        <dbReference type="EMBL" id="WZW97678.1"/>
    </source>
</evidence>
<feature type="transmembrane region" description="Helical" evidence="2">
    <location>
        <begin position="37"/>
        <end position="59"/>
    </location>
</feature>
<sequence length="217" mass="22255">MTVNPTPRATTRQSPAAQEPRLRGLPTRTPRMASLPFGLFMVALFAGGAVGLLFFITTLQNQSFEVRQAQREATELGYRVSDLEAQLYAAQAPRELARRATELGMVPNPYGVFIDLETGTVVGEATPVSGGEIPSLRVLPPPPPEPEVPLEAAPVEGQAAEGLPAPAVSPDADAATQDAATQDAAADVAGDGASPDAAAGGVGDTGGDQTTTGEAQP</sequence>
<feature type="compositionally biased region" description="Polar residues" evidence="1">
    <location>
        <begin position="1"/>
        <end position="16"/>
    </location>
</feature>